<dbReference type="Proteomes" id="UP000579945">
    <property type="component" value="Unassembled WGS sequence"/>
</dbReference>
<sequence>MQGRHRRLRSGFDNWRVRAGARRRLGAEPEHDGRLPRRDIDGW</sequence>
<evidence type="ECO:0000256" key="1">
    <source>
        <dbReference type="SAM" id="MobiDB-lite"/>
    </source>
</evidence>
<gene>
    <name evidence="2" type="ORF">FHR33_000196</name>
</gene>
<name>A0A7W5UTM9_9ACTN</name>
<comment type="caution">
    <text evidence="2">The sequence shown here is derived from an EMBL/GenBank/DDBJ whole genome shotgun (WGS) entry which is preliminary data.</text>
</comment>
<dbReference type="EMBL" id="JACIBV010000001">
    <property type="protein sequence ID" value="MBB3724336.1"/>
    <property type="molecule type" value="Genomic_DNA"/>
</dbReference>
<protein>
    <submittedName>
        <fullName evidence="2">Uncharacterized protein</fullName>
    </submittedName>
</protein>
<dbReference type="GeneID" id="95396264"/>
<organism evidence="2 3">
    <name type="scientific">Nonomuraea dietziae</name>
    <dbReference type="NCBI Taxonomy" id="65515"/>
    <lineage>
        <taxon>Bacteria</taxon>
        <taxon>Bacillati</taxon>
        <taxon>Actinomycetota</taxon>
        <taxon>Actinomycetes</taxon>
        <taxon>Streptosporangiales</taxon>
        <taxon>Streptosporangiaceae</taxon>
        <taxon>Nonomuraea</taxon>
    </lineage>
</organism>
<accession>A0A7W5UTM9</accession>
<reference evidence="2 3" key="1">
    <citation type="submission" date="2020-08" db="EMBL/GenBank/DDBJ databases">
        <title>Sequencing the genomes of 1000 actinobacteria strains.</title>
        <authorList>
            <person name="Klenk H.-P."/>
        </authorList>
    </citation>
    <scope>NUCLEOTIDE SEQUENCE [LARGE SCALE GENOMIC DNA]</scope>
    <source>
        <strain evidence="2 3">DSM 44320</strain>
    </source>
</reference>
<dbReference type="AlphaFoldDB" id="A0A7W5UTM9"/>
<feature type="region of interest" description="Disordered" evidence="1">
    <location>
        <begin position="23"/>
        <end position="43"/>
    </location>
</feature>
<dbReference type="RefSeq" id="WP_281388128.1">
    <property type="nucleotide sequence ID" value="NZ_BAAAXX010000049.1"/>
</dbReference>
<feature type="compositionally biased region" description="Basic and acidic residues" evidence="1">
    <location>
        <begin position="25"/>
        <end position="43"/>
    </location>
</feature>
<keyword evidence="3" id="KW-1185">Reference proteome</keyword>
<evidence type="ECO:0000313" key="2">
    <source>
        <dbReference type="EMBL" id="MBB3724336.1"/>
    </source>
</evidence>
<evidence type="ECO:0000313" key="3">
    <source>
        <dbReference type="Proteomes" id="UP000579945"/>
    </source>
</evidence>
<proteinExistence type="predicted"/>